<sequence>MMSIKVEGLVETNHIDLAILLALVVGSISFSVPVKAIAFVWIMITRSVVIRARRNEQTAPDDAAVGYFVGNGDWVPGIMAADHRPSCDAAAMKKCHLVTQTTGQIEPQITKSKEESTTTSQA</sequence>
<dbReference type="Proteomes" id="UP000887565">
    <property type="component" value="Unplaced"/>
</dbReference>
<evidence type="ECO:0000313" key="2">
    <source>
        <dbReference type="Proteomes" id="UP000887565"/>
    </source>
</evidence>
<dbReference type="AlphaFoldDB" id="A0A915KBY5"/>
<keyword evidence="1" id="KW-1133">Transmembrane helix</keyword>
<accession>A0A915KBY5</accession>
<keyword evidence="1" id="KW-0812">Transmembrane</keyword>
<keyword evidence="2" id="KW-1185">Reference proteome</keyword>
<evidence type="ECO:0000313" key="3">
    <source>
        <dbReference type="WBParaSite" id="nRc.2.0.1.t35880-RA"/>
    </source>
</evidence>
<name>A0A915KBY5_ROMCU</name>
<evidence type="ECO:0000256" key="1">
    <source>
        <dbReference type="SAM" id="Phobius"/>
    </source>
</evidence>
<reference evidence="3" key="1">
    <citation type="submission" date="2022-11" db="UniProtKB">
        <authorList>
            <consortium name="WormBaseParasite"/>
        </authorList>
    </citation>
    <scope>IDENTIFICATION</scope>
</reference>
<organism evidence="2 3">
    <name type="scientific">Romanomermis culicivorax</name>
    <name type="common">Nematode worm</name>
    <dbReference type="NCBI Taxonomy" id="13658"/>
    <lineage>
        <taxon>Eukaryota</taxon>
        <taxon>Metazoa</taxon>
        <taxon>Ecdysozoa</taxon>
        <taxon>Nematoda</taxon>
        <taxon>Enoplea</taxon>
        <taxon>Dorylaimia</taxon>
        <taxon>Mermithida</taxon>
        <taxon>Mermithoidea</taxon>
        <taxon>Mermithidae</taxon>
        <taxon>Romanomermis</taxon>
    </lineage>
</organism>
<proteinExistence type="predicted"/>
<feature type="transmembrane region" description="Helical" evidence="1">
    <location>
        <begin position="20"/>
        <end position="44"/>
    </location>
</feature>
<keyword evidence="1" id="KW-0472">Membrane</keyword>
<dbReference type="WBParaSite" id="nRc.2.0.1.t35880-RA">
    <property type="protein sequence ID" value="nRc.2.0.1.t35880-RA"/>
    <property type="gene ID" value="nRc.2.0.1.g35880"/>
</dbReference>
<protein>
    <submittedName>
        <fullName evidence="3">Uncharacterized protein</fullName>
    </submittedName>
</protein>